<keyword evidence="2" id="KW-1185">Reference proteome</keyword>
<evidence type="ECO:0000313" key="1">
    <source>
        <dbReference type="EMBL" id="SDY78755.1"/>
    </source>
</evidence>
<dbReference type="AlphaFoldDB" id="A0A1H3MRE0"/>
<dbReference type="Gene3D" id="3.30.1310.10">
    <property type="entry name" value="Nucleoid-associated protein YbaB-like domain"/>
    <property type="match status" value="1"/>
</dbReference>
<proteinExistence type="predicted"/>
<dbReference type="EMBL" id="FNQB01000001">
    <property type="protein sequence ID" value="SDY78755.1"/>
    <property type="molecule type" value="Genomic_DNA"/>
</dbReference>
<evidence type="ECO:0000313" key="2">
    <source>
        <dbReference type="Proteomes" id="UP000199632"/>
    </source>
</evidence>
<reference evidence="2" key="1">
    <citation type="submission" date="2016-10" db="EMBL/GenBank/DDBJ databases">
        <authorList>
            <person name="Varghese N."/>
            <person name="Submissions S."/>
        </authorList>
    </citation>
    <scope>NUCLEOTIDE SEQUENCE [LARGE SCALE GENOMIC DNA]</scope>
    <source>
        <strain evidence="2">DSM 44718</strain>
    </source>
</reference>
<organism evidence="1 2">
    <name type="scientific">Asanoa ishikariensis</name>
    <dbReference type="NCBI Taxonomy" id="137265"/>
    <lineage>
        <taxon>Bacteria</taxon>
        <taxon>Bacillati</taxon>
        <taxon>Actinomycetota</taxon>
        <taxon>Actinomycetes</taxon>
        <taxon>Micromonosporales</taxon>
        <taxon>Micromonosporaceae</taxon>
        <taxon>Asanoa</taxon>
    </lineage>
</organism>
<dbReference type="STRING" id="137265.SAMN05421684_1550"/>
<name>A0A1H3MRE0_9ACTN</name>
<dbReference type="RefSeq" id="WP_143049669.1">
    <property type="nucleotide sequence ID" value="NZ_BOND01000018.1"/>
</dbReference>
<dbReference type="Proteomes" id="UP000199632">
    <property type="component" value="Unassembled WGS sequence"/>
</dbReference>
<accession>A0A1H3MRE0</accession>
<gene>
    <name evidence="1" type="ORF">SAMN05421684_1550</name>
</gene>
<protein>
    <recommendedName>
        <fullName evidence="3">YbaB/EbfC DNA-binding family protein</fullName>
    </recommendedName>
</protein>
<evidence type="ECO:0008006" key="3">
    <source>
        <dbReference type="Google" id="ProtNLM"/>
    </source>
</evidence>
<sequence length="129" mass="13256">MTDPSDLINLLSETASALSAARGSSVGGEGVGADGLIVVRTTSPGRVTGIHLDPAVSGLPLEELASELTSAVNAALADLQSQTVDAVDLDVLGDQLAELQERTSRQFTAFTDTLVEAQAALVRRAGEPR</sequence>
<dbReference type="OrthoDB" id="3403810at2"/>
<dbReference type="InterPro" id="IPR036894">
    <property type="entry name" value="YbaB-like_sf"/>
</dbReference>